<dbReference type="SUPFAM" id="SSF55729">
    <property type="entry name" value="Acyl-CoA N-acyltransferases (Nat)"/>
    <property type="match status" value="1"/>
</dbReference>
<evidence type="ECO:0000313" key="2">
    <source>
        <dbReference type="EMBL" id="TWH76617.1"/>
    </source>
</evidence>
<dbReference type="PROSITE" id="PS51186">
    <property type="entry name" value="GNAT"/>
    <property type="match status" value="1"/>
</dbReference>
<sequence length="100" mass="11403">MPFSDALRRLERSRTADVGYWIAQPFWGKGIATQALAQLTQHIFKETDIIRLQALVFDGNIASCRVLEKCGYIQEAFLKCAVFKEDQPISTYLYSCLNIP</sequence>
<dbReference type="EMBL" id="VLKG01000002">
    <property type="protein sequence ID" value="TWH76617.1"/>
    <property type="molecule type" value="Genomic_DNA"/>
</dbReference>
<proteinExistence type="predicted"/>
<protein>
    <submittedName>
        <fullName evidence="2">Acetyltransferase (GNAT) family protein</fullName>
    </submittedName>
</protein>
<dbReference type="GO" id="GO:0016747">
    <property type="term" value="F:acyltransferase activity, transferring groups other than amino-acyl groups"/>
    <property type="evidence" value="ECO:0007669"/>
    <property type="project" value="InterPro"/>
</dbReference>
<organism evidence="2 3">
    <name type="scientific">Azomonas agilis</name>
    <dbReference type="NCBI Taxonomy" id="116849"/>
    <lineage>
        <taxon>Bacteria</taxon>
        <taxon>Pseudomonadati</taxon>
        <taxon>Pseudomonadota</taxon>
        <taxon>Gammaproteobacteria</taxon>
        <taxon>Pseudomonadales</taxon>
        <taxon>Pseudomonadaceae</taxon>
        <taxon>Azomonas</taxon>
    </lineage>
</organism>
<dbReference type="PANTHER" id="PTHR46067:SF27">
    <property type="entry name" value="ACYL-COA N-ACYLTRANSFERASES (NAT) SUPERFAMILY PROTEIN"/>
    <property type="match status" value="1"/>
</dbReference>
<feature type="domain" description="N-acetyltransferase" evidence="1">
    <location>
        <begin position="1"/>
        <end position="99"/>
    </location>
</feature>
<keyword evidence="2" id="KW-0808">Transferase</keyword>
<dbReference type="Proteomes" id="UP000319627">
    <property type="component" value="Unassembled WGS sequence"/>
</dbReference>
<dbReference type="InterPro" id="IPR016181">
    <property type="entry name" value="Acyl_CoA_acyltransferase"/>
</dbReference>
<dbReference type="Pfam" id="PF13302">
    <property type="entry name" value="Acetyltransf_3"/>
    <property type="match status" value="1"/>
</dbReference>
<accession>A0A562J0D9</accession>
<reference evidence="2 3" key="1">
    <citation type="submission" date="2019-07" db="EMBL/GenBank/DDBJ databases">
        <title>Genomic Encyclopedia of Type Strains, Phase I: the one thousand microbial genomes (KMG-I) project.</title>
        <authorList>
            <person name="Kyrpides N."/>
        </authorList>
    </citation>
    <scope>NUCLEOTIDE SEQUENCE [LARGE SCALE GENOMIC DNA]</scope>
    <source>
        <strain evidence="2 3">DSM 375</strain>
    </source>
</reference>
<name>A0A562J0D9_9GAMM</name>
<gene>
    <name evidence="2" type="ORF">LX59_00662</name>
</gene>
<evidence type="ECO:0000313" key="3">
    <source>
        <dbReference type="Proteomes" id="UP000319627"/>
    </source>
</evidence>
<dbReference type="AlphaFoldDB" id="A0A562J0D9"/>
<evidence type="ECO:0000259" key="1">
    <source>
        <dbReference type="PROSITE" id="PS51186"/>
    </source>
</evidence>
<dbReference type="Gene3D" id="3.40.630.30">
    <property type="match status" value="1"/>
</dbReference>
<dbReference type="PANTHER" id="PTHR46067">
    <property type="entry name" value="ACYL-COA N-ACYLTRANSFERASES (NAT) SUPERFAMILY PROTEIN"/>
    <property type="match status" value="1"/>
</dbReference>
<dbReference type="RefSeq" id="WP_342779669.1">
    <property type="nucleotide sequence ID" value="NZ_VLKG01000002.1"/>
</dbReference>
<dbReference type="InterPro" id="IPR000182">
    <property type="entry name" value="GNAT_dom"/>
</dbReference>
<keyword evidence="3" id="KW-1185">Reference proteome</keyword>
<comment type="caution">
    <text evidence="2">The sequence shown here is derived from an EMBL/GenBank/DDBJ whole genome shotgun (WGS) entry which is preliminary data.</text>
</comment>